<protein>
    <recommendedName>
        <fullName evidence="2">C2H2-type domain-containing protein</fullName>
    </recommendedName>
</protein>
<keyword evidence="4" id="KW-1185">Reference proteome</keyword>
<dbReference type="Gene3D" id="3.30.160.60">
    <property type="entry name" value="Classic Zinc Finger"/>
    <property type="match status" value="1"/>
</dbReference>
<organism evidence="3 4">
    <name type="scientific">Tetranychus urticae</name>
    <name type="common">Two-spotted spider mite</name>
    <dbReference type="NCBI Taxonomy" id="32264"/>
    <lineage>
        <taxon>Eukaryota</taxon>
        <taxon>Metazoa</taxon>
        <taxon>Ecdysozoa</taxon>
        <taxon>Arthropoda</taxon>
        <taxon>Chelicerata</taxon>
        <taxon>Arachnida</taxon>
        <taxon>Acari</taxon>
        <taxon>Acariformes</taxon>
        <taxon>Trombidiformes</taxon>
        <taxon>Prostigmata</taxon>
        <taxon>Eleutherengona</taxon>
        <taxon>Raphignathae</taxon>
        <taxon>Tetranychoidea</taxon>
        <taxon>Tetranychidae</taxon>
        <taxon>Tetranychus</taxon>
    </lineage>
</organism>
<keyword evidence="1" id="KW-0862">Zinc</keyword>
<dbReference type="PROSITE" id="PS00028">
    <property type="entry name" value="ZINC_FINGER_C2H2_1"/>
    <property type="match status" value="1"/>
</dbReference>
<dbReference type="InterPro" id="IPR013087">
    <property type="entry name" value="Znf_C2H2_type"/>
</dbReference>
<dbReference type="PROSITE" id="PS50157">
    <property type="entry name" value="ZINC_FINGER_C2H2_2"/>
    <property type="match status" value="1"/>
</dbReference>
<dbReference type="AlphaFoldDB" id="T1KLX6"/>
<reference evidence="3" key="2">
    <citation type="submission" date="2015-06" db="UniProtKB">
        <authorList>
            <consortium name="EnsemblMetazoa"/>
        </authorList>
    </citation>
    <scope>IDENTIFICATION</scope>
</reference>
<dbReference type="GO" id="GO:0008270">
    <property type="term" value="F:zinc ion binding"/>
    <property type="evidence" value="ECO:0007669"/>
    <property type="project" value="UniProtKB-KW"/>
</dbReference>
<dbReference type="Proteomes" id="UP000015104">
    <property type="component" value="Unassembled WGS sequence"/>
</dbReference>
<proteinExistence type="predicted"/>
<name>T1KLX6_TETUR</name>
<sequence>MEVSVNCDEIQTDLNITESASPATAAKSNKKCVKMSTSKSCLKQLEFEIKKQRILMKEKSKRCARKSEIDFSRTCVRQHYSHIQRIANCVDNILPLIKDDLSLGSGYIICCVCFKPFTRGFWQQHVISKHFYRLHKCLYCDHAYSMVSSLYRHMKKAHDSTTTAPTHTQFIEDDSSEDDFDETIPLQT</sequence>
<dbReference type="HOGENOM" id="CLU_1442804_0_0_1"/>
<evidence type="ECO:0000256" key="1">
    <source>
        <dbReference type="PROSITE-ProRule" id="PRU00042"/>
    </source>
</evidence>
<evidence type="ECO:0000259" key="2">
    <source>
        <dbReference type="PROSITE" id="PS50157"/>
    </source>
</evidence>
<evidence type="ECO:0000313" key="4">
    <source>
        <dbReference type="Proteomes" id="UP000015104"/>
    </source>
</evidence>
<dbReference type="EnsemblMetazoa" id="tetur14g04030.1">
    <property type="protein sequence ID" value="tetur14g04030.1"/>
    <property type="gene ID" value="tetur14g04030"/>
</dbReference>
<dbReference type="EMBL" id="CAEY01000213">
    <property type="status" value="NOT_ANNOTATED_CDS"/>
    <property type="molecule type" value="Genomic_DNA"/>
</dbReference>
<keyword evidence="1" id="KW-0479">Metal-binding</keyword>
<reference evidence="4" key="1">
    <citation type="submission" date="2011-08" db="EMBL/GenBank/DDBJ databases">
        <authorList>
            <person name="Rombauts S."/>
        </authorList>
    </citation>
    <scope>NUCLEOTIDE SEQUENCE</scope>
    <source>
        <strain evidence="4">London</strain>
    </source>
</reference>
<keyword evidence="1" id="KW-0863">Zinc-finger</keyword>
<evidence type="ECO:0000313" key="3">
    <source>
        <dbReference type="EnsemblMetazoa" id="tetur14g04030.1"/>
    </source>
</evidence>
<accession>T1KLX6</accession>
<feature type="domain" description="C2H2-type" evidence="2">
    <location>
        <begin position="135"/>
        <end position="163"/>
    </location>
</feature>